<dbReference type="PANTHER" id="PTHR35395:SF1">
    <property type="entry name" value="DUF6536 DOMAIN-CONTAINING PROTEIN"/>
    <property type="match status" value="1"/>
</dbReference>
<dbReference type="AlphaFoldDB" id="A0A9W9I093"/>
<protein>
    <submittedName>
        <fullName evidence="1">Uncharacterized protein</fullName>
    </submittedName>
</protein>
<reference evidence="1" key="2">
    <citation type="journal article" date="2023" name="IMA Fungus">
        <title>Comparative genomic study of the Penicillium genus elucidates a diverse pangenome and 15 lateral gene transfer events.</title>
        <authorList>
            <person name="Petersen C."/>
            <person name="Sorensen T."/>
            <person name="Nielsen M.R."/>
            <person name="Sondergaard T.E."/>
            <person name="Sorensen J.L."/>
            <person name="Fitzpatrick D.A."/>
            <person name="Frisvad J.C."/>
            <person name="Nielsen K.L."/>
        </authorList>
    </citation>
    <scope>NUCLEOTIDE SEQUENCE</scope>
    <source>
        <strain evidence="1">IBT 21917</strain>
    </source>
</reference>
<dbReference type="PANTHER" id="PTHR35395">
    <property type="entry name" value="DUF6536 DOMAIN-CONTAINING PROTEIN"/>
    <property type="match status" value="1"/>
</dbReference>
<proteinExistence type="predicted"/>
<organism evidence="1 2">
    <name type="scientific">Penicillium capsulatum</name>
    <dbReference type="NCBI Taxonomy" id="69766"/>
    <lineage>
        <taxon>Eukaryota</taxon>
        <taxon>Fungi</taxon>
        <taxon>Dikarya</taxon>
        <taxon>Ascomycota</taxon>
        <taxon>Pezizomycotina</taxon>
        <taxon>Eurotiomycetes</taxon>
        <taxon>Eurotiomycetidae</taxon>
        <taxon>Eurotiales</taxon>
        <taxon>Aspergillaceae</taxon>
        <taxon>Penicillium</taxon>
    </lineage>
</organism>
<comment type="caution">
    <text evidence="1">The sequence shown here is derived from an EMBL/GenBank/DDBJ whole genome shotgun (WGS) entry which is preliminary data.</text>
</comment>
<gene>
    <name evidence="1" type="ORF">N7492_007631</name>
</gene>
<dbReference type="EMBL" id="JAPQKO010000005">
    <property type="protein sequence ID" value="KAJ5162239.1"/>
    <property type="molecule type" value="Genomic_DNA"/>
</dbReference>
<evidence type="ECO:0000313" key="1">
    <source>
        <dbReference type="EMBL" id="KAJ5162239.1"/>
    </source>
</evidence>
<keyword evidence="2" id="KW-1185">Reference proteome</keyword>
<accession>A0A9W9I093</accession>
<dbReference type="OrthoDB" id="5429634at2759"/>
<sequence>MVPICYTTGAPRKGLRVSSPLPNTAQRSTYFLSLPYKWAIPCTAAKTTLHWLVSQMHFFARVDIYKLDAQSSSEIQTVGRIYWSQLAGVNAICLGGTMLVGVSLTALLKHYPDRVPLSGCCSASIAAACHPSRIYDDDTLEVSFDPELSSQKLGWGVVEASDEVINGNIGHATFAATKTLPLVEEQLYA</sequence>
<dbReference type="Proteomes" id="UP001146351">
    <property type="component" value="Unassembled WGS sequence"/>
</dbReference>
<name>A0A9W9I093_9EURO</name>
<evidence type="ECO:0000313" key="2">
    <source>
        <dbReference type="Proteomes" id="UP001146351"/>
    </source>
</evidence>
<reference evidence="1" key="1">
    <citation type="submission" date="2022-11" db="EMBL/GenBank/DDBJ databases">
        <authorList>
            <person name="Petersen C."/>
        </authorList>
    </citation>
    <scope>NUCLEOTIDE SEQUENCE</scope>
    <source>
        <strain evidence="1">IBT 21917</strain>
    </source>
</reference>